<sequence length="217" mass="22480">MQLDNSFTVPVGLDDTWQLFQDIGAVAPCMPGAVLDTVEGDSFTGRVGVKVGAVRMSYRGRGTVRRDEAEHTVVLELSGSETRGSGTASAEVTARLTPDGDRTRVTVRTDLALTGRPAQFGRGILAEVADGLVQQFAARLAEYLSTHRQDGGAPGTALPGPGTSTAPAPAEPDAVDLGAAVLPVLARRAARPAAALAGAGLLAWLLARLLSNSRRRG</sequence>
<feature type="compositionally biased region" description="Low complexity" evidence="1">
    <location>
        <begin position="155"/>
        <end position="168"/>
    </location>
</feature>
<evidence type="ECO:0000256" key="2">
    <source>
        <dbReference type="SAM" id="Phobius"/>
    </source>
</evidence>
<organism evidence="3 4">
    <name type="scientific">Streptomyces cacaoi</name>
    <dbReference type="NCBI Taxonomy" id="1898"/>
    <lineage>
        <taxon>Bacteria</taxon>
        <taxon>Bacillati</taxon>
        <taxon>Actinomycetota</taxon>
        <taxon>Actinomycetes</taxon>
        <taxon>Kitasatosporales</taxon>
        <taxon>Streptomycetaceae</taxon>
        <taxon>Streptomyces</taxon>
    </lineage>
</organism>
<dbReference type="Proteomes" id="UP000319210">
    <property type="component" value="Unassembled WGS sequence"/>
</dbReference>
<dbReference type="InterPro" id="IPR023393">
    <property type="entry name" value="START-like_dom_sf"/>
</dbReference>
<dbReference type="CDD" id="cd07823">
    <property type="entry name" value="SRPBCC_5"/>
    <property type="match status" value="1"/>
</dbReference>
<dbReference type="InterPro" id="IPR010419">
    <property type="entry name" value="CO_DH_gsu"/>
</dbReference>
<comment type="caution">
    <text evidence="3">The sequence shown here is derived from an EMBL/GenBank/DDBJ whole genome shotgun (WGS) entry which is preliminary data.</text>
</comment>
<name>A0A4Y3QRW6_STRCI</name>
<evidence type="ECO:0008006" key="5">
    <source>
        <dbReference type="Google" id="ProtNLM"/>
    </source>
</evidence>
<keyword evidence="4" id="KW-1185">Reference proteome</keyword>
<evidence type="ECO:0000256" key="1">
    <source>
        <dbReference type="SAM" id="MobiDB-lite"/>
    </source>
</evidence>
<dbReference type="PANTHER" id="PTHR38588:SF1">
    <property type="entry name" value="BLL0334 PROTEIN"/>
    <property type="match status" value="1"/>
</dbReference>
<dbReference type="AlphaFoldDB" id="A0A4Y3QRW6"/>
<evidence type="ECO:0000313" key="3">
    <source>
        <dbReference type="EMBL" id="GEB47941.1"/>
    </source>
</evidence>
<keyword evidence="2" id="KW-1133">Transmembrane helix</keyword>
<dbReference type="Pfam" id="PF06240">
    <property type="entry name" value="COXG"/>
    <property type="match status" value="1"/>
</dbReference>
<dbReference type="RefSeq" id="WP_030874987.1">
    <property type="nucleotide sequence ID" value="NZ_BJMM01000002.1"/>
</dbReference>
<reference evidence="3 4" key="1">
    <citation type="submission" date="2019-06" db="EMBL/GenBank/DDBJ databases">
        <title>Whole genome shotgun sequence of Streptomyces cacaoi subsp. cacaoi NBRC 12748.</title>
        <authorList>
            <person name="Hosoyama A."/>
            <person name="Uohara A."/>
            <person name="Ohji S."/>
            <person name="Ichikawa N."/>
        </authorList>
    </citation>
    <scope>NUCLEOTIDE SEQUENCE [LARGE SCALE GENOMIC DNA]</scope>
    <source>
        <strain evidence="3 4">NBRC 12748</strain>
    </source>
</reference>
<accession>A0A4Y3QRW6</accession>
<protein>
    <recommendedName>
        <fullName evidence="5">Carbon monoxide dehydrogenase subunit G</fullName>
    </recommendedName>
</protein>
<feature type="region of interest" description="Disordered" evidence="1">
    <location>
        <begin position="147"/>
        <end position="172"/>
    </location>
</feature>
<gene>
    <name evidence="3" type="ORF">SCA03_04920</name>
</gene>
<dbReference type="EMBL" id="BJMM01000002">
    <property type="protein sequence ID" value="GEB47941.1"/>
    <property type="molecule type" value="Genomic_DNA"/>
</dbReference>
<evidence type="ECO:0000313" key="4">
    <source>
        <dbReference type="Proteomes" id="UP000319210"/>
    </source>
</evidence>
<proteinExistence type="predicted"/>
<dbReference type="SUPFAM" id="SSF55961">
    <property type="entry name" value="Bet v1-like"/>
    <property type="match status" value="1"/>
</dbReference>
<dbReference type="OrthoDB" id="9808623at2"/>
<dbReference type="Gene3D" id="3.30.530.20">
    <property type="match status" value="1"/>
</dbReference>
<dbReference type="PANTHER" id="PTHR38588">
    <property type="entry name" value="BLL0334 PROTEIN"/>
    <property type="match status" value="1"/>
</dbReference>
<keyword evidence="2" id="KW-0472">Membrane</keyword>
<keyword evidence="2" id="KW-0812">Transmembrane</keyword>
<feature type="transmembrane region" description="Helical" evidence="2">
    <location>
        <begin position="193"/>
        <end position="211"/>
    </location>
</feature>